<feature type="domain" description="DUF7507" evidence="4">
    <location>
        <begin position="223"/>
        <end position="268"/>
    </location>
</feature>
<keyword evidence="2" id="KW-0472">Membrane</keyword>
<sequence length="684" mass="69796">MGVALLVALGGPAVFAVTPATAADQPGIELTKEVVGGPFRTGDQVTFQLTVRNTGDVPLARVTVADPSTPGCAQSRVEPLEPGGVWGYGCFAAAPDADFTNVATVTARPPAGRRVEATASAAVDVIHPGLALEVNGPKTARKGETTDLTLTVTNTGDSPLWGVKTVDPNCARNFGKLEAGASKTEKCTFTATESIDKTIRANGADGTNRVVVASAEQHLTVINPGLSLTKKMAGGPFRVGDSVVFQVEVANTGDLDLTDVKITDEQAPECARTIALLLAGTSQAYPCAMTAKEDTEAKTLASAIVQEDGKPLSSAATSQLDVIHPRLDLVQEVTPKQLYPGGEVTVELKVSNTGDVPLTDVQVTGGPSCVFELAELAPQATEARTCTFVAEQDVTSKAAATAVDPLGGKVAKTADDVEIDVLGPGITAKLTGPVKPVNPGQQAALVVEVTNSGDAVLTDVTVEDPLTGCAAEIGKLEPGQRHEVPCEFTMADQDLVYFVKVVGTDPLGGEFHSTDELMLRAAKPGLELTKDADVAKVAAGATVTFTLTAKNTGNTVLAPVAVTDPTLAACDRSFEALDPGEARTWTCTTPAPSSGELSNTANAKASPDTNGKAAELTDSDTAVVQVGGGAANQSGGSGTPKQTAAKSLASTGVDALPTVAGGLVLLLAGAALVLVSRRGQKHVN</sequence>
<dbReference type="Gene3D" id="2.60.40.10">
    <property type="entry name" value="Immunoglobulins"/>
    <property type="match status" value="1"/>
</dbReference>
<keyword evidence="2" id="KW-0812">Transmembrane</keyword>
<protein>
    <recommendedName>
        <fullName evidence="4">DUF7507 domain-containing protein</fullName>
    </recommendedName>
</protein>
<dbReference type="InterPro" id="IPR055354">
    <property type="entry name" value="DUF7507"/>
</dbReference>
<dbReference type="InterPro" id="IPR051172">
    <property type="entry name" value="Chlamydia_OmcB"/>
</dbReference>
<accession>A0A344LEB7</accession>
<proteinExistence type="predicted"/>
<dbReference type="GO" id="GO:0005975">
    <property type="term" value="P:carbohydrate metabolic process"/>
    <property type="evidence" value="ECO:0007669"/>
    <property type="project" value="UniProtKB-ARBA"/>
</dbReference>
<feature type="domain" description="DUF7507" evidence="4">
    <location>
        <begin position="523"/>
        <end position="610"/>
    </location>
</feature>
<dbReference type="OrthoDB" id="3584537at2"/>
<dbReference type="AlphaFoldDB" id="A0A344LEB7"/>
<dbReference type="InterPro" id="IPR047589">
    <property type="entry name" value="DUF11_rpt"/>
</dbReference>
<evidence type="ECO:0000256" key="3">
    <source>
        <dbReference type="SAM" id="SignalP"/>
    </source>
</evidence>
<gene>
    <name evidence="5" type="ORF">A4R43_31295</name>
</gene>
<dbReference type="PANTHER" id="PTHR34819:SF5">
    <property type="entry name" value="CONSERVED REPEAT DOMAIN PROTEIN"/>
    <property type="match status" value="1"/>
</dbReference>
<feature type="compositionally biased region" description="Polar residues" evidence="1">
    <location>
        <begin position="589"/>
        <end position="609"/>
    </location>
</feature>
<feature type="region of interest" description="Disordered" evidence="1">
    <location>
        <begin position="589"/>
        <end position="613"/>
    </location>
</feature>
<dbReference type="InterPro" id="IPR013783">
    <property type="entry name" value="Ig-like_fold"/>
</dbReference>
<organism evidence="5 6">
    <name type="scientific">Amycolatopsis albispora</name>
    <dbReference type="NCBI Taxonomy" id="1804986"/>
    <lineage>
        <taxon>Bacteria</taxon>
        <taxon>Bacillati</taxon>
        <taxon>Actinomycetota</taxon>
        <taxon>Actinomycetes</taxon>
        <taxon>Pseudonocardiales</taxon>
        <taxon>Pseudonocardiaceae</taxon>
        <taxon>Amycolatopsis</taxon>
    </lineage>
</organism>
<dbReference type="NCBIfam" id="TIGR01451">
    <property type="entry name" value="B_ant_repeat"/>
    <property type="match status" value="2"/>
</dbReference>
<feature type="signal peptide" evidence="3">
    <location>
        <begin position="1"/>
        <end position="22"/>
    </location>
</feature>
<feature type="domain" description="DUF7507" evidence="4">
    <location>
        <begin position="25"/>
        <end position="117"/>
    </location>
</feature>
<evidence type="ECO:0000256" key="1">
    <source>
        <dbReference type="SAM" id="MobiDB-lite"/>
    </source>
</evidence>
<name>A0A344LEB7_9PSEU</name>
<keyword evidence="6" id="KW-1185">Reference proteome</keyword>
<dbReference type="EMBL" id="CP015163">
    <property type="protein sequence ID" value="AXB46391.1"/>
    <property type="molecule type" value="Genomic_DNA"/>
</dbReference>
<keyword evidence="3" id="KW-0732">Signal</keyword>
<feature type="chain" id="PRO_5016574805" description="DUF7507 domain-containing protein" evidence="3">
    <location>
        <begin position="23"/>
        <end position="684"/>
    </location>
</feature>
<feature type="transmembrane region" description="Helical" evidence="2">
    <location>
        <begin position="655"/>
        <end position="675"/>
    </location>
</feature>
<reference evidence="5 6" key="1">
    <citation type="submission" date="2016-04" db="EMBL/GenBank/DDBJ databases">
        <title>Complete genome sequence and analysis of deep-sea sediment isolate, Amycolatopsis sp. WP1.</title>
        <authorList>
            <person name="Wang H."/>
            <person name="Chen S."/>
            <person name="Wu Q."/>
        </authorList>
    </citation>
    <scope>NUCLEOTIDE SEQUENCE [LARGE SCALE GENOMIC DNA]</scope>
    <source>
        <strain evidence="5 6">WP1</strain>
    </source>
</reference>
<dbReference type="Proteomes" id="UP000250434">
    <property type="component" value="Chromosome"/>
</dbReference>
<evidence type="ECO:0000256" key="2">
    <source>
        <dbReference type="SAM" id="Phobius"/>
    </source>
</evidence>
<dbReference type="KEGG" id="aab:A4R43_31295"/>
<evidence type="ECO:0000259" key="4">
    <source>
        <dbReference type="Pfam" id="PF24346"/>
    </source>
</evidence>
<dbReference type="PANTHER" id="PTHR34819">
    <property type="entry name" value="LARGE CYSTEINE-RICH PERIPLASMIC PROTEIN OMCB"/>
    <property type="match status" value="1"/>
</dbReference>
<keyword evidence="2" id="KW-1133">Transmembrane helix</keyword>
<evidence type="ECO:0000313" key="6">
    <source>
        <dbReference type="Proteomes" id="UP000250434"/>
    </source>
</evidence>
<dbReference type="Pfam" id="PF24346">
    <property type="entry name" value="DUF7507"/>
    <property type="match status" value="3"/>
</dbReference>
<evidence type="ECO:0000313" key="5">
    <source>
        <dbReference type="EMBL" id="AXB46391.1"/>
    </source>
</evidence>